<reference evidence="1 2" key="1">
    <citation type="submission" date="2023-10" db="EMBL/GenBank/DDBJ databases">
        <title>Wastewater isolates of ESBL- and carbapenemase-producing Gram-negative bacteria from New Zealand.</title>
        <authorList>
            <person name="Straub C."/>
            <person name="Weaver L."/>
            <person name="Cornelius A."/>
            <person name="Mcgill E."/>
            <person name="Dyet K."/>
            <person name="White L."/>
            <person name="Pattis I."/>
        </authorList>
    </citation>
    <scope>NUCLEOTIDE SEQUENCE [LARGE SCALE GENOMIC DNA]</scope>
    <source>
        <strain evidence="1 2">ESBL35</strain>
    </source>
</reference>
<evidence type="ECO:0000313" key="2">
    <source>
        <dbReference type="Proteomes" id="UP001335910"/>
    </source>
</evidence>
<dbReference type="RefSeq" id="WP_331389531.1">
    <property type="nucleotide sequence ID" value="NZ_JAZKLB010000001.1"/>
</dbReference>
<dbReference type="Proteomes" id="UP001335910">
    <property type="component" value="Unassembled WGS sequence"/>
</dbReference>
<dbReference type="Pfam" id="PF17345">
    <property type="entry name" value="DUF5375"/>
    <property type="match status" value="1"/>
</dbReference>
<dbReference type="EMBL" id="JAZKLI010000001">
    <property type="protein sequence ID" value="MEE9683775.1"/>
    <property type="molecule type" value="Genomic_DNA"/>
</dbReference>
<organism evidence="1 2">
    <name type="scientific">Lelliottia amnigena</name>
    <name type="common">Enterobacter amnigenus</name>
    <dbReference type="NCBI Taxonomy" id="61646"/>
    <lineage>
        <taxon>Bacteria</taxon>
        <taxon>Pseudomonadati</taxon>
        <taxon>Pseudomonadota</taxon>
        <taxon>Gammaproteobacteria</taxon>
        <taxon>Enterobacterales</taxon>
        <taxon>Enterobacteriaceae</taxon>
        <taxon>Lelliottia</taxon>
    </lineage>
</organism>
<protein>
    <submittedName>
        <fullName evidence="1">DUF5375 domain-containing protein</fullName>
    </submittedName>
</protein>
<comment type="caution">
    <text evidence="1">The sequence shown here is derived from an EMBL/GenBank/DDBJ whole genome shotgun (WGS) entry which is preliminary data.</text>
</comment>
<sequence length="106" mass="11695">MKKPLPPVLRAALYRRAVACAWLTLCARQHRYPQLTLDTLESAIAAELEGFYLRQHGEEKGRQIACALLEDLMEAGPLKAAPSLSFLGMAVMDELCARHIAAPVVH</sequence>
<name>A0ABU7UAR3_LELAM</name>
<gene>
    <name evidence="1" type="ORF">V4839_09815</name>
</gene>
<keyword evidence="2" id="KW-1185">Reference proteome</keyword>
<accession>A0ABU7UAR3</accession>
<proteinExistence type="predicted"/>
<dbReference type="InterPro" id="IPR035317">
    <property type="entry name" value="DUF5375"/>
</dbReference>
<evidence type="ECO:0000313" key="1">
    <source>
        <dbReference type="EMBL" id="MEE9683775.1"/>
    </source>
</evidence>